<feature type="compositionally biased region" description="Low complexity" evidence="11">
    <location>
        <begin position="1178"/>
        <end position="1191"/>
    </location>
</feature>
<evidence type="ECO:0000313" key="19">
    <source>
        <dbReference type="EMBL" id="KNC27173.1"/>
    </source>
</evidence>
<keyword evidence="20" id="KW-1185">Reference proteome</keyword>
<comment type="function">
    <text evidence="10">Component of the Mediator complex, a coactivator involved in the regulated transcription of nearly all RNA polymerase II-dependent genes. Mediator functions as a bridge to convey information from gene-specific regulatory proteins to the basal RNA polymerase II transcription machinery. Mediator is recruited to promoters by direct interactions with regulatory proteins and serves as a scaffold for the assembly of a functional preinitiation complex with RNA polymerase II and the general transcription factors.</text>
</comment>
<feature type="domain" description="Mediator of RNA polymerase II transcription subunit 14 RM3" evidence="16">
    <location>
        <begin position="378"/>
        <end position="486"/>
    </location>
</feature>
<evidence type="ECO:0000256" key="5">
    <source>
        <dbReference type="ARBA" id="ARBA00023015"/>
    </source>
</evidence>
<keyword evidence="6 10" id="KW-0010">Activator</keyword>
<dbReference type="Pfam" id="PF22984">
    <property type="entry name" value="RM6_Med14"/>
    <property type="match status" value="1"/>
</dbReference>
<keyword evidence="4" id="KW-0677">Repeat</keyword>
<evidence type="ECO:0000259" key="16">
    <source>
        <dbReference type="Pfam" id="PF25065"/>
    </source>
</evidence>
<accession>A0A0L0C489</accession>
<dbReference type="EMBL" id="JRES01000932">
    <property type="protein sequence ID" value="KNC27173.1"/>
    <property type="molecule type" value="Genomic_DNA"/>
</dbReference>
<evidence type="ECO:0000256" key="6">
    <source>
        <dbReference type="ARBA" id="ARBA00023159"/>
    </source>
</evidence>
<dbReference type="InterPro" id="IPR055107">
    <property type="entry name" value="Med14_RM8"/>
</dbReference>
<feature type="compositionally biased region" description="Polar residues" evidence="11">
    <location>
        <begin position="1084"/>
        <end position="1094"/>
    </location>
</feature>
<feature type="domain" description="Mediator of RNA polymerase II transcription subunit 14 RM8" evidence="14">
    <location>
        <begin position="1253"/>
        <end position="1333"/>
    </location>
</feature>
<feature type="compositionally biased region" description="Gly residues" evidence="11">
    <location>
        <begin position="1018"/>
        <end position="1030"/>
    </location>
</feature>
<dbReference type="Pfam" id="PF22983">
    <property type="entry name" value="RM8_Med14"/>
    <property type="match status" value="1"/>
</dbReference>
<evidence type="ECO:0000259" key="17">
    <source>
        <dbReference type="Pfam" id="PF25067"/>
    </source>
</evidence>
<evidence type="ECO:0000313" key="20">
    <source>
        <dbReference type="Proteomes" id="UP000037069"/>
    </source>
</evidence>
<organism evidence="19 20">
    <name type="scientific">Lucilia cuprina</name>
    <name type="common">Green bottle fly</name>
    <name type="synonym">Australian sheep blowfly</name>
    <dbReference type="NCBI Taxonomy" id="7375"/>
    <lineage>
        <taxon>Eukaryota</taxon>
        <taxon>Metazoa</taxon>
        <taxon>Ecdysozoa</taxon>
        <taxon>Arthropoda</taxon>
        <taxon>Hexapoda</taxon>
        <taxon>Insecta</taxon>
        <taxon>Pterygota</taxon>
        <taxon>Neoptera</taxon>
        <taxon>Endopterygota</taxon>
        <taxon>Diptera</taxon>
        <taxon>Brachycera</taxon>
        <taxon>Muscomorpha</taxon>
        <taxon>Oestroidea</taxon>
        <taxon>Calliphoridae</taxon>
        <taxon>Luciliinae</taxon>
        <taxon>Lucilia</taxon>
    </lineage>
</organism>
<keyword evidence="5 10" id="KW-0805">Transcription regulation</keyword>
<evidence type="ECO:0000259" key="12">
    <source>
        <dbReference type="Pfam" id="PF08638"/>
    </source>
</evidence>
<feature type="domain" description="Mediator of RNA polymerase II transcription subunit 14 RM6" evidence="15">
    <location>
        <begin position="823"/>
        <end position="886"/>
    </location>
</feature>
<evidence type="ECO:0000256" key="11">
    <source>
        <dbReference type="SAM" id="MobiDB-lite"/>
    </source>
</evidence>
<protein>
    <recommendedName>
        <fullName evidence="3 10">Mediator of RNA polymerase II transcription subunit 14</fullName>
    </recommendedName>
    <alternativeName>
        <fullName evidence="9 10">Mediator complex subunit 14</fullName>
    </alternativeName>
</protein>
<feature type="region of interest" description="Disordered" evidence="11">
    <location>
        <begin position="612"/>
        <end position="636"/>
    </location>
</feature>
<keyword evidence="7 10" id="KW-0804">Transcription</keyword>
<dbReference type="InterPro" id="IPR055113">
    <property type="entry name" value="Med14_RM2"/>
</dbReference>
<evidence type="ECO:0000259" key="15">
    <source>
        <dbReference type="Pfam" id="PF22984"/>
    </source>
</evidence>
<comment type="subcellular location">
    <subcellularLocation>
        <location evidence="1 10">Nucleus</location>
    </subcellularLocation>
</comment>
<dbReference type="Proteomes" id="UP000037069">
    <property type="component" value="Unassembled WGS sequence"/>
</dbReference>
<dbReference type="OrthoDB" id="205099at2759"/>
<dbReference type="PANTHER" id="PTHR12809">
    <property type="entry name" value="MEDIATOR COMPLEX SUBUNIT"/>
    <property type="match status" value="1"/>
</dbReference>
<evidence type="ECO:0000259" key="18">
    <source>
        <dbReference type="Pfam" id="PF25069"/>
    </source>
</evidence>
<dbReference type="InterPro" id="IPR055122">
    <property type="entry name" value="Med14_N"/>
</dbReference>
<gene>
    <name evidence="19" type="ORF">FF38_13837</name>
</gene>
<evidence type="ECO:0000256" key="10">
    <source>
        <dbReference type="RuleBase" id="RU365082"/>
    </source>
</evidence>
<dbReference type="InterPro" id="IPR056878">
    <property type="entry name" value="RM5_Med14"/>
</dbReference>
<dbReference type="Pfam" id="PF08638">
    <property type="entry name" value="Med14"/>
    <property type="match status" value="1"/>
</dbReference>
<evidence type="ECO:0000259" key="13">
    <source>
        <dbReference type="Pfam" id="PF22981"/>
    </source>
</evidence>
<feature type="domain" description="Mediator of RNA polymerase II transcription subunit 14 RM2" evidence="13">
    <location>
        <begin position="298"/>
        <end position="375"/>
    </location>
</feature>
<feature type="compositionally biased region" description="Pro residues" evidence="11">
    <location>
        <begin position="1156"/>
        <end position="1166"/>
    </location>
</feature>
<comment type="caution">
    <text evidence="19">The sequence shown here is derived from an EMBL/GenBank/DDBJ whole genome shotgun (WGS) entry which is preliminary data.</text>
</comment>
<evidence type="ECO:0000256" key="7">
    <source>
        <dbReference type="ARBA" id="ARBA00023163"/>
    </source>
</evidence>
<evidence type="ECO:0000256" key="1">
    <source>
        <dbReference type="ARBA" id="ARBA00004123"/>
    </source>
</evidence>
<evidence type="ECO:0000256" key="9">
    <source>
        <dbReference type="ARBA" id="ARBA00032007"/>
    </source>
</evidence>
<name>A0A0L0C489_LUCCU</name>
<dbReference type="Pfam" id="PF22981">
    <property type="entry name" value="RM2_Med14"/>
    <property type="match status" value="1"/>
</dbReference>
<comment type="subunit">
    <text evidence="10">Component of the Mediator complex.</text>
</comment>
<feature type="domain" description="Mediator complex subunit MED14 N-terminal" evidence="12">
    <location>
        <begin position="28"/>
        <end position="217"/>
    </location>
</feature>
<dbReference type="InterPro" id="IPR056877">
    <property type="entry name" value="Med14_C"/>
</dbReference>
<keyword evidence="8 10" id="KW-0539">Nucleus</keyword>
<dbReference type="InterPro" id="IPR055114">
    <property type="entry name" value="Med14_RM6"/>
</dbReference>
<dbReference type="OMA" id="KQPAYFI"/>
<feature type="region of interest" description="Disordered" evidence="11">
    <location>
        <begin position="998"/>
        <end position="1194"/>
    </location>
</feature>
<comment type="similarity">
    <text evidence="2 10">Belongs to the Mediator complex subunit 14 family.</text>
</comment>
<evidence type="ECO:0000256" key="2">
    <source>
        <dbReference type="ARBA" id="ARBA00007813"/>
    </source>
</evidence>
<evidence type="ECO:0000256" key="3">
    <source>
        <dbReference type="ARBA" id="ARBA00019619"/>
    </source>
</evidence>
<feature type="domain" description="Mediator of RNA polymerase II transcription subunit 14 C-terminal" evidence="18">
    <location>
        <begin position="1349"/>
        <end position="1493"/>
    </location>
</feature>
<dbReference type="GO" id="GO:0016592">
    <property type="term" value="C:mediator complex"/>
    <property type="evidence" value="ECO:0007669"/>
    <property type="project" value="UniProtKB-UniRule"/>
</dbReference>
<reference evidence="19 20" key="1">
    <citation type="journal article" date="2015" name="Nat. Commun.">
        <title>Lucilia cuprina genome unlocks parasitic fly biology to underpin future interventions.</title>
        <authorList>
            <person name="Anstead C.A."/>
            <person name="Korhonen P.K."/>
            <person name="Young N.D."/>
            <person name="Hall R.S."/>
            <person name="Jex A.R."/>
            <person name="Murali S.C."/>
            <person name="Hughes D.S."/>
            <person name="Lee S.F."/>
            <person name="Perry T."/>
            <person name="Stroehlein A.J."/>
            <person name="Ansell B.R."/>
            <person name="Breugelmans B."/>
            <person name="Hofmann A."/>
            <person name="Qu J."/>
            <person name="Dugan S."/>
            <person name="Lee S.L."/>
            <person name="Chao H."/>
            <person name="Dinh H."/>
            <person name="Han Y."/>
            <person name="Doddapaneni H.V."/>
            <person name="Worley K.C."/>
            <person name="Muzny D.M."/>
            <person name="Ioannidis P."/>
            <person name="Waterhouse R.M."/>
            <person name="Zdobnov E.M."/>
            <person name="James P.J."/>
            <person name="Bagnall N.H."/>
            <person name="Kotze A.C."/>
            <person name="Gibbs R.A."/>
            <person name="Richards S."/>
            <person name="Batterham P."/>
            <person name="Gasser R.B."/>
        </authorList>
    </citation>
    <scope>NUCLEOTIDE SEQUENCE [LARGE SCALE GENOMIC DNA]</scope>
    <source>
        <strain evidence="19 20">LS</strain>
        <tissue evidence="19">Full body</tissue>
    </source>
</reference>
<dbReference type="STRING" id="7375.A0A0L0C489"/>
<dbReference type="GO" id="GO:0003712">
    <property type="term" value="F:transcription coregulator activity"/>
    <property type="evidence" value="ECO:0007669"/>
    <property type="project" value="UniProtKB-UniRule"/>
</dbReference>
<evidence type="ECO:0000256" key="4">
    <source>
        <dbReference type="ARBA" id="ARBA00022737"/>
    </source>
</evidence>
<evidence type="ECO:0000259" key="14">
    <source>
        <dbReference type="Pfam" id="PF22983"/>
    </source>
</evidence>
<dbReference type="Pfam" id="PF25069">
    <property type="entry name" value="Med14_C"/>
    <property type="match status" value="1"/>
</dbReference>
<proteinExistence type="inferred from homology"/>
<feature type="domain" description="Mediator of RNA polymerase II transcription subunit 14 RM5" evidence="17">
    <location>
        <begin position="677"/>
        <end position="785"/>
    </location>
</feature>
<evidence type="ECO:0000256" key="8">
    <source>
        <dbReference type="ARBA" id="ARBA00023242"/>
    </source>
</evidence>
<dbReference type="InterPro" id="IPR013947">
    <property type="entry name" value="Mediator_Med14"/>
</dbReference>
<dbReference type="Pfam" id="PF25067">
    <property type="entry name" value="RM5_Med14"/>
    <property type="match status" value="1"/>
</dbReference>
<dbReference type="GO" id="GO:0070847">
    <property type="term" value="C:core mediator complex"/>
    <property type="evidence" value="ECO:0007669"/>
    <property type="project" value="TreeGrafter"/>
</dbReference>
<feature type="compositionally biased region" description="Pro residues" evidence="11">
    <location>
        <begin position="1096"/>
        <end position="1105"/>
    </location>
</feature>
<sequence>MAPAPQPLEQGLAGYLPQGQEGSPRMNTISLAVLIDFIIQRTYHDLTVLAELLPRKSDMERKIEIYNFSARTRQLFIRLIALVKWANSVSKVDKSANIMSFLDKQNMLFVETADMLARMSRETLVRARLPNFHIPAAVEVLTTGTYNRLPTCIRERIVPPDPITPQEKKQTLLRLNQVIQHRLVTGKLMPQMREFKIRNGRVTFEIKHEFNVSLTVMGDSPNVPWRLLDIDILVEDKETGDGKALVHPLQVNYIHQLIQARLVENPNALSEVYNCLHYFCQSLQLEVLYTQTLRLSYERLDDNIQVEEYIPGVKVSVSYWRELTSKDPKSELGYRLTVQSDPNEIGRPLAVIHVPSLGAKESAEVADRAVRSDHLSMERLIVHTVYIRSVSRLSDLKLEFQAFLKDVDFKLEGTPAILTVPVLTPCLRAEQIHITIDTHTGMLRCHVPKHLDCPIIPEMQTALNNDRTKLPQIMSELRYWITHRRCEKTLQHLPATATESLPFLTVPDNPLLQSGRHKIFVKLHRHPSVILVVQLKEKSNMPNEMEYTFHLGFVAYQTNENDPLPEESSQQLVPVQAPPPNLQPGSTPNAEVPKVYTKLLKLIEFDTFVATHGPGTDVDDTPPHKRKLGNEHGAPSAKQAKTIYPAYFIPELAHVVAMCDEKIPFLNLAQALTKYNIPHSGLQVESNATSLVLKILTLPMPGQTHGEEQKPQSHVLNMPVIEPHIWKDLTKRLLSISIRSQMNKNNQIRVWVVEFVFFSTPLQSTHPKEQGNRRTVYLTYDQINHDFSKTVEDLLKDWSKIVYLYTLVYNFSEHMKNKRLNISDTITINSYNYINLLLGYGPKKEVICNIYWSAQSRGFRLIFMGGITAVNAHSMMKDQLATHLNSQHSLSQMVYILHETYYPLSSIAKLPIIPHLGIPRPQVPVLSFCILPQSPCLIRLAYQAMFCLEIRFRAGRLVSIRDGAYSRFDRNLIEDFTPIQGLKGFLSKYVDENAVYRGRSQSDDDNPPSPLGMEDNFGGPGSVTGSGTGGSSPFLSAGMRGPQSPRDSGLRFPAPHTPPLSSNPHTPASPHPSAGGGSSTSGGNSQNHPNYNLTSPPGPHMPHPSPGGLMPSSPLNPQPSPHMVHSPGPNTLYMQGHQDSPFAAMSPANSNWPGSPSMPRPSPRPGQSPDHKSSQSGNTASNAPSNSNVNAQGMNRMPQANRSWAGAVPTILTHEKLDLLCRPSPHPNKDIGVTPDISPLERFLGCVYIRRQLQRHVQNDETLTVLNSNEPGVVPFKVDNLQCQVILNQVHMQSLHLKITQLPPPPTPDGKQPFQLSPDDLIVLEQFFDTRVAAPPYRPNSLQGFCKVLSCAPQVLKDFIQIMRLEMKPDLGGDQLKWTVQFCMRVPPSAAPIIPIGSPGVLIVRLKILFFLQITRIPYNGKEWKDSPSLVLPMVYDLSSNLTQLAEKREQVQSPAAVAASTLLRRFSEYGVQHGQCSLFPAVRDLLTNLQLPNDVPPPNQAIGPPVGPMVGSSPNPIMHSPMQQMGGPVGPPQVGPGYAQIPQNPGPQ</sequence>
<dbReference type="GO" id="GO:0006357">
    <property type="term" value="P:regulation of transcription by RNA polymerase II"/>
    <property type="evidence" value="ECO:0007669"/>
    <property type="project" value="InterPro"/>
</dbReference>
<dbReference type="PANTHER" id="PTHR12809:SF2">
    <property type="entry name" value="MEDIATOR OF RNA POLYMERASE II TRANSCRIPTION SUBUNIT 14"/>
    <property type="match status" value="1"/>
</dbReference>
<dbReference type="Pfam" id="PF25065">
    <property type="entry name" value="RM3_Med14"/>
    <property type="match status" value="1"/>
</dbReference>
<dbReference type="InterPro" id="IPR056879">
    <property type="entry name" value="RM3_Med14"/>
</dbReference>
<feature type="region of interest" description="Disordered" evidence="11">
    <location>
        <begin position="1521"/>
        <end position="1549"/>
    </location>
</feature>